<dbReference type="Pfam" id="PF12849">
    <property type="entry name" value="PBP_like_2"/>
    <property type="match status" value="1"/>
</dbReference>
<sequence length="275" mass="30477">MKKLLLLSLLLVSNFYAAECSKIYGNGATELKLATGSPGELGLLEALANSFNAKNDTKICWIKAGSGKGLKLLEDGKVDISMTHSPKEEKELVAKGAAKNRTLIGSNEFYIIGPKDDPAQIKTAKTAAQAYTNIANKKALFYTRDDKSGTHVKELSIWKLANITPSGKWYKPNRDFMLATLRKADETRGYFMSDSSTYKSIQNELKNSEVLFAGDKVLVNVYVAMSAKNAPKEADKFIEFLKSDEAQEIFQNYGKKEFGVALYEDASYAQKYFIP</sequence>
<accession>A0AAW3ZXV7</accession>
<dbReference type="PANTHER" id="PTHR37945">
    <property type="entry name" value="EXTRACELLULAR TUNGSTATE BINDING PROTEIN"/>
    <property type="match status" value="1"/>
</dbReference>
<dbReference type="InterPro" id="IPR052738">
    <property type="entry name" value="ABC-Tungstate_binding"/>
</dbReference>
<evidence type="ECO:0000313" key="4">
    <source>
        <dbReference type="Proteomes" id="UP000650616"/>
    </source>
</evidence>
<dbReference type="Gene3D" id="3.40.190.10">
    <property type="entry name" value="Periplasmic binding protein-like II"/>
    <property type="match status" value="2"/>
</dbReference>
<gene>
    <name evidence="3" type="ORF">CCAL9337_03755</name>
</gene>
<dbReference type="AlphaFoldDB" id="A0AAW3ZXV7"/>
<proteinExistence type="predicted"/>
<evidence type="ECO:0000313" key="3">
    <source>
        <dbReference type="EMBL" id="MBE3607845.1"/>
    </source>
</evidence>
<name>A0AAW3ZXV7_9BACT</name>
<organism evidence="3 4">
    <name type="scientific">Campylobacter californiensis</name>
    <dbReference type="NCBI Taxonomy" id="1032243"/>
    <lineage>
        <taxon>Bacteria</taxon>
        <taxon>Pseudomonadati</taxon>
        <taxon>Campylobacterota</taxon>
        <taxon>Epsilonproteobacteria</taxon>
        <taxon>Campylobacterales</taxon>
        <taxon>Campylobacteraceae</taxon>
        <taxon>Campylobacter</taxon>
    </lineage>
</organism>
<dbReference type="SUPFAM" id="SSF53850">
    <property type="entry name" value="Periplasmic binding protein-like II"/>
    <property type="match status" value="1"/>
</dbReference>
<keyword evidence="1" id="KW-0732">Signal</keyword>
<keyword evidence="4" id="KW-1185">Reference proteome</keyword>
<evidence type="ECO:0000256" key="1">
    <source>
        <dbReference type="SAM" id="SignalP"/>
    </source>
</evidence>
<feature type="domain" description="PBP" evidence="2">
    <location>
        <begin position="28"/>
        <end position="245"/>
    </location>
</feature>
<protein>
    <submittedName>
        <fullName evidence="3">Substrate-binding domain-containing protein</fullName>
    </submittedName>
</protein>
<feature type="signal peptide" evidence="1">
    <location>
        <begin position="1"/>
        <end position="17"/>
    </location>
</feature>
<comment type="caution">
    <text evidence="3">The sequence shown here is derived from an EMBL/GenBank/DDBJ whole genome shotgun (WGS) entry which is preliminary data.</text>
</comment>
<evidence type="ECO:0000259" key="2">
    <source>
        <dbReference type="Pfam" id="PF12849"/>
    </source>
</evidence>
<dbReference type="EMBL" id="LIWG01000003">
    <property type="protein sequence ID" value="MBE3607845.1"/>
    <property type="molecule type" value="Genomic_DNA"/>
</dbReference>
<reference evidence="3 4" key="1">
    <citation type="submission" date="2015-08" db="EMBL/GenBank/DDBJ databases">
        <title>Comparative genomics of the Campylobacter concisus group.</title>
        <authorList>
            <person name="Yee E."/>
            <person name="Chapman M.H."/>
            <person name="Huynh S."/>
            <person name="Bono J.L."/>
            <person name="On S.L."/>
            <person name="St Leger J."/>
            <person name="Foster G."/>
            <person name="Parker C.T."/>
            <person name="Miller W.G."/>
        </authorList>
    </citation>
    <scope>NUCLEOTIDE SEQUENCE [LARGE SCALE GENOMIC DNA]</scope>
    <source>
        <strain evidence="3 4">RM9337</strain>
    </source>
</reference>
<dbReference type="RefSeq" id="WP_170015858.1">
    <property type="nucleotide sequence ID" value="NZ_CP012545.1"/>
</dbReference>
<feature type="chain" id="PRO_5043845519" evidence="1">
    <location>
        <begin position="18"/>
        <end position="275"/>
    </location>
</feature>
<dbReference type="PANTHER" id="PTHR37945:SF1">
    <property type="entry name" value="EXTRACELLULAR TUNGSTATE BINDING PROTEIN"/>
    <property type="match status" value="1"/>
</dbReference>
<dbReference type="InterPro" id="IPR024370">
    <property type="entry name" value="PBP_domain"/>
</dbReference>
<dbReference type="Proteomes" id="UP000650616">
    <property type="component" value="Unassembled WGS sequence"/>
</dbReference>